<dbReference type="Proteomes" id="UP001161405">
    <property type="component" value="Unassembled WGS sequence"/>
</dbReference>
<evidence type="ECO:0000313" key="1">
    <source>
        <dbReference type="EMBL" id="GLQ18631.1"/>
    </source>
</evidence>
<evidence type="ECO:0008006" key="3">
    <source>
        <dbReference type="Google" id="ProtNLM"/>
    </source>
</evidence>
<dbReference type="InterPro" id="IPR007434">
    <property type="entry name" value="FemAB-like"/>
</dbReference>
<reference evidence="1" key="1">
    <citation type="journal article" date="2014" name="Int. J. Syst. Evol. Microbiol.">
        <title>Complete genome of a new Firmicutes species belonging to the dominant human colonic microbiota ('Ruminococcus bicirculans') reveals two chromosomes and a selective capacity to utilize plant glucans.</title>
        <authorList>
            <consortium name="NISC Comparative Sequencing Program"/>
            <person name="Wegmann U."/>
            <person name="Louis P."/>
            <person name="Goesmann A."/>
            <person name="Henrissat B."/>
            <person name="Duncan S.H."/>
            <person name="Flint H.J."/>
        </authorList>
    </citation>
    <scope>NUCLEOTIDE SEQUENCE</scope>
    <source>
        <strain evidence="1">NBRC 107169</strain>
    </source>
</reference>
<sequence length="383" mass="42755">MSDPQNPIIAKTFASVAEIGELDWNACAGASNPFVKYAFFDALERSGSATSLSGWHPQHIAIVDAHDQVQAIMPAYIKSHSQGEYVFDHAWADAYARAGGNYYPKLQISVPFTPASAPKLLVRGDAPTAVASALPDAAASATVQLGCSSAHATFLTKGELEVFKSKGWLERNDQQFHWSNRNYSSFDNFLETLTSRKRKAIRKERREALSGGIEVQWKTGESITESDWDVFFEFYQDTGNRKWGSPYLNRTFFSMIGESMGNDVLLMFAIKDGRAIAGALNFIGADTLFGRYWGCNTHVPFLHFELCYYQAIDFAIKHGLDRVEAGAQGGHKLARGYEPVTTYSAHYIAHPAFREAIADYLENEREHVALDQLEMRAYTPFKK</sequence>
<proteinExistence type="predicted"/>
<organism evidence="1 2">
    <name type="scientific">Maritalea porphyrae</name>
    <dbReference type="NCBI Taxonomy" id="880732"/>
    <lineage>
        <taxon>Bacteria</taxon>
        <taxon>Pseudomonadati</taxon>
        <taxon>Pseudomonadota</taxon>
        <taxon>Alphaproteobacteria</taxon>
        <taxon>Hyphomicrobiales</taxon>
        <taxon>Devosiaceae</taxon>
        <taxon>Maritalea</taxon>
    </lineage>
</organism>
<gene>
    <name evidence="1" type="ORF">GCM10007879_28800</name>
</gene>
<dbReference type="InterPro" id="IPR016181">
    <property type="entry name" value="Acyl_CoA_acyltransferase"/>
</dbReference>
<comment type="caution">
    <text evidence="1">The sequence shown here is derived from an EMBL/GenBank/DDBJ whole genome shotgun (WGS) entry which is preliminary data.</text>
</comment>
<keyword evidence="2" id="KW-1185">Reference proteome</keyword>
<dbReference type="PANTHER" id="PTHR47017">
    <property type="entry name" value="ACYL-COA"/>
    <property type="match status" value="1"/>
</dbReference>
<protein>
    <recommendedName>
        <fullName evidence="3">GNAT family N-acetyltransferase</fullName>
    </recommendedName>
</protein>
<dbReference type="PANTHER" id="PTHR47017:SF1">
    <property type="entry name" value="ACYL-COA"/>
    <property type="match status" value="1"/>
</dbReference>
<evidence type="ECO:0000313" key="2">
    <source>
        <dbReference type="Proteomes" id="UP001161405"/>
    </source>
</evidence>
<dbReference type="Pfam" id="PF04339">
    <property type="entry name" value="FemAB_like"/>
    <property type="match status" value="1"/>
</dbReference>
<name>A0ABQ5UU24_9HYPH</name>
<accession>A0ABQ5UU24</accession>
<dbReference type="EMBL" id="BSNI01000002">
    <property type="protein sequence ID" value="GLQ18631.1"/>
    <property type="molecule type" value="Genomic_DNA"/>
</dbReference>
<dbReference type="Gene3D" id="3.40.630.30">
    <property type="match status" value="1"/>
</dbReference>
<dbReference type="SUPFAM" id="SSF55729">
    <property type="entry name" value="Acyl-CoA N-acyltransferases (Nat)"/>
    <property type="match status" value="1"/>
</dbReference>
<dbReference type="RefSeq" id="WP_284365664.1">
    <property type="nucleotide sequence ID" value="NZ_BSNI01000002.1"/>
</dbReference>
<reference evidence="1" key="2">
    <citation type="submission" date="2023-01" db="EMBL/GenBank/DDBJ databases">
        <title>Draft genome sequence of Maritalea porphyrae strain NBRC 107169.</title>
        <authorList>
            <person name="Sun Q."/>
            <person name="Mori K."/>
        </authorList>
    </citation>
    <scope>NUCLEOTIDE SEQUENCE</scope>
    <source>
        <strain evidence="1">NBRC 107169</strain>
    </source>
</reference>